<dbReference type="Gene3D" id="3.30.230.10">
    <property type="match status" value="1"/>
</dbReference>
<dbReference type="GO" id="GO:0005524">
    <property type="term" value="F:ATP binding"/>
    <property type="evidence" value="ECO:0007669"/>
    <property type="project" value="UniProtKB-KW"/>
</dbReference>
<sequence length="382" mass="42242">MAGGRFTASAPGRVDFLNTHQDYKGLPVVPVAINLRTYVDVLGRSELFEVKSEALCAEGLECVDRFPPTNPPLVEGRWWGNYLRAVVRAVEEYLGKPLPEGFRAVVRSEVPVGSGLSSSAALEVSFLKAIDYYFNLGLGKKELAELAFQAENRIAGIPCGRLDQYASAYGGVILLKPRPPVEVEELEPGSLRFVVVDSGIRHSVADIHPKRQEEINRGLRALMEDPSVPPGLKRLLGYRYDEPRWEELSLEDLQPYLDRLDEASRKRILFTLLMQASTSRAVGILRRKGWKPRELAPEVNYQHELLRDLYEVSLPELERIRDAMLRSGALAAKISGAGMGGSLLALTEGGEEEVVGSALREGGKKAWILVPDEGARIDRVDG</sequence>
<dbReference type="Gene3D" id="3.30.70.890">
    <property type="entry name" value="GHMP kinase, C-terminal domain"/>
    <property type="match status" value="1"/>
</dbReference>
<keyword evidence="5" id="KW-0067">ATP-binding</keyword>
<dbReference type="AlphaFoldDB" id="A1RZ83"/>
<dbReference type="PANTHER" id="PTHR10457">
    <property type="entry name" value="MEVALONATE KINASE/GALACTOKINASE"/>
    <property type="match status" value="1"/>
</dbReference>
<dbReference type="PANTHER" id="PTHR10457:SF7">
    <property type="entry name" value="GALACTOKINASE-RELATED"/>
    <property type="match status" value="1"/>
</dbReference>
<dbReference type="Proteomes" id="UP000000641">
    <property type="component" value="Chromosome"/>
</dbReference>
<evidence type="ECO:0000256" key="1">
    <source>
        <dbReference type="ARBA" id="ARBA00006566"/>
    </source>
</evidence>
<dbReference type="PROSITE" id="PS00627">
    <property type="entry name" value="GHMP_KINASES_ATP"/>
    <property type="match status" value="1"/>
</dbReference>
<evidence type="ECO:0000259" key="6">
    <source>
        <dbReference type="Pfam" id="PF00288"/>
    </source>
</evidence>
<dbReference type="KEGG" id="tpe:Tpen_1114"/>
<feature type="domain" description="Galactokinase N-terminal" evidence="8">
    <location>
        <begin position="6"/>
        <end position="39"/>
    </location>
</feature>
<evidence type="ECO:0000259" key="8">
    <source>
        <dbReference type="Pfam" id="PF10509"/>
    </source>
</evidence>
<dbReference type="HOGENOM" id="CLU_017814_2_1_2"/>
<dbReference type="Pfam" id="PF08544">
    <property type="entry name" value="GHMP_kinases_C"/>
    <property type="match status" value="1"/>
</dbReference>
<gene>
    <name evidence="9" type="ordered locus">Tpen_1114</name>
</gene>
<dbReference type="InterPro" id="IPR036554">
    <property type="entry name" value="GHMP_kinase_C_sf"/>
</dbReference>
<dbReference type="EMBL" id="CP000505">
    <property type="protein sequence ID" value="ABL78513.1"/>
    <property type="molecule type" value="Genomic_DNA"/>
</dbReference>
<dbReference type="eggNOG" id="arCOG01029">
    <property type="taxonomic scope" value="Archaea"/>
</dbReference>
<feature type="domain" description="GHMP kinase C-terminal" evidence="7">
    <location>
        <begin position="303"/>
        <end position="364"/>
    </location>
</feature>
<dbReference type="InterPro" id="IPR006203">
    <property type="entry name" value="GHMP_knse_ATP-bd_CS"/>
</dbReference>
<evidence type="ECO:0000256" key="2">
    <source>
        <dbReference type="ARBA" id="ARBA00022679"/>
    </source>
</evidence>
<dbReference type="PRINTS" id="PR00473">
    <property type="entry name" value="GALCTOKINASE"/>
</dbReference>
<dbReference type="Pfam" id="PF00288">
    <property type="entry name" value="GHMP_kinases_N"/>
    <property type="match status" value="1"/>
</dbReference>
<dbReference type="EnsemblBacteria" id="ABL78513">
    <property type="protein sequence ID" value="ABL78513"/>
    <property type="gene ID" value="Tpen_1114"/>
</dbReference>
<dbReference type="InterPro" id="IPR020568">
    <property type="entry name" value="Ribosomal_Su5_D2-typ_SF"/>
</dbReference>
<protein>
    <submittedName>
        <fullName evidence="9">Galactokinase</fullName>
        <ecNumber evidence="9">2.7.1.6</ecNumber>
    </submittedName>
</protein>
<reference evidence="10" key="1">
    <citation type="journal article" date="2008" name="J. Bacteriol.">
        <title>Genome sequence of Thermofilum pendens reveals an exceptional loss of biosynthetic pathways without genome reduction.</title>
        <authorList>
            <person name="Anderson I."/>
            <person name="Rodriguez J."/>
            <person name="Susanti D."/>
            <person name="Porat I."/>
            <person name="Reich C."/>
            <person name="Ulrich L.E."/>
            <person name="Elkins J.G."/>
            <person name="Mavromatis K."/>
            <person name="Lykidis A."/>
            <person name="Kim E."/>
            <person name="Thompson L.S."/>
            <person name="Nolan M."/>
            <person name="Land M."/>
            <person name="Copeland A."/>
            <person name="Lapidus A."/>
            <person name="Lucas S."/>
            <person name="Detter C."/>
            <person name="Zhulin I.B."/>
            <person name="Olsen G.J."/>
            <person name="Whitman W."/>
            <person name="Mukhopadhyay B."/>
            <person name="Bristow J."/>
            <person name="Kyrpides N."/>
        </authorList>
    </citation>
    <scope>NUCLEOTIDE SEQUENCE [LARGE SCALE GENOMIC DNA]</scope>
    <source>
        <strain evidence="10">DSM 2475 / Hrk 5</strain>
    </source>
</reference>
<dbReference type="InterPro" id="IPR006206">
    <property type="entry name" value="Mevalonate/galactokinase"/>
</dbReference>
<keyword evidence="3" id="KW-0547">Nucleotide-binding</keyword>
<name>A1RZ83_THEPD</name>
<keyword evidence="2 9" id="KW-0808">Transferase</keyword>
<dbReference type="InterPro" id="IPR006204">
    <property type="entry name" value="GHMP_kinase_N_dom"/>
</dbReference>
<dbReference type="InterPro" id="IPR014721">
    <property type="entry name" value="Ribsml_uS5_D2-typ_fold_subgr"/>
</dbReference>
<evidence type="ECO:0000256" key="3">
    <source>
        <dbReference type="ARBA" id="ARBA00022741"/>
    </source>
</evidence>
<dbReference type="InterPro" id="IPR013750">
    <property type="entry name" value="GHMP_kinase_C_dom"/>
</dbReference>
<dbReference type="SUPFAM" id="SSF55060">
    <property type="entry name" value="GHMP Kinase, C-terminal domain"/>
    <property type="match status" value="1"/>
</dbReference>
<dbReference type="EC" id="2.7.1.6" evidence="9"/>
<dbReference type="RefSeq" id="WP_011752778.1">
    <property type="nucleotide sequence ID" value="NC_008698.1"/>
</dbReference>
<proteinExistence type="inferred from homology"/>
<dbReference type="GO" id="GO:0004335">
    <property type="term" value="F:galactokinase activity"/>
    <property type="evidence" value="ECO:0007669"/>
    <property type="project" value="UniProtKB-EC"/>
</dbReference>
<dbReference type="PIRSF" id="PIRSF000530">
    <property type="entry name" value="Galactokinase"/>
    <property type="match status" value="1"/>
</dbReference>
<evidence type="ECO:0000256" key="5">
    <source>
        <dbReference type="ARBA" id="ARBA00022840"/>
    </source>
</evidence>
<evidence type="ECO:0000259" key="7">
    <source>
        <dbReference type="Pfam" id="PF08544"/>
    </source>
</evidence>
<dbReference type="STRING" id="368408.Tpen_1114"/>
<evidence type="ECO:0000313" key="9">
    <source>
        <dbReference type="EMBL" id="ABL78513.1"/>
    </source>
</evidence>
<dbReference type="InterPro" id="IPR019539">
    <property type="entry name" value="GalKase_N"/>
</dbReference>
<dbReference type="OrthoDB" id="116110at2157"/>
<accession>A1RZ83</accession>
<dbReference type="GeneID" id="4600856"/>
<dbReference type="SUPFAM" id="SSF54211">
    <property type="entry name" value="Ribosomal protein S5 domain 2-like"/>
    <property type="match status" value="1"/>
</dbReference>
<organism evidence="9 10">
    <name type="scientific">Thermofilum pendens (strain DSM 2475 / Hrk 5)</name>
    <dbReference type="NCBI Taxonomy" id="368408"/>
    <lineage>
        <taxon>Archaea</taxon>
        <taxon>Thermoproteota</taxon>
        <taxon>Thermoprotei</taxon>
        <taxon>Thermofilales</taxon>
        <taxon>Thermofilaceae</taxon>
        <taxon>Thermofilum</taxon>
    </lineage>
</organism>
<evidence type="ECO:0000313" key="10">
    <source>
        <dbReference type="Proteomes" id="UP000000641"/>
    </source>
</evidence>
<feature type="domain" description="GHMP kinase N-terminal" evidence="6">
    <location>
        <begin position="81"/>
        <end position="171"/>
    </location>
</feature>
<evidence type="ECO:0000256" key="4">
    <source>
        <dbReference type="ARBA" id="ARBA00022777"/>
    </source>
</evidence>
<dbReference type="GO" id="GO:0006012">
    <property type="term" value="P:galactose metabolic process"/>
    <property type="evidence" value="ECO:0007669"/>
    <property type="project" value="InterPro"/>
</dbReference>
<dbReference type="Pfam" id="PF10509">
    <property type="entry name" value="GalKase_gal_bdg"/>
    <property type="match status" value="1"/>
</dbReference>
<dbReference type="InterPro" id="IPR000705">
    <property type="entry name" value="Galactokinase"/>
</dbReference>
<dbReference type="PRINTS" id="PR00959">
    <property type="entry name" value="MEVGALKINASE"/>
</dbReference>
<keyword evidence="4" id="KW-0418">Kinase</keyword>
<keyword evidence="10" id="KW-1185">Reference proteome</keyword>
<dbReference type="GO" id="GO:0005829">
    <property type="term" value="C:cytosol"/>
    <property type="evidence" value="ECO:0007669"/>
    <property type="project" value="TreeGrafter"/>
</dbReference>
<comment type="similarity">
    <text evidence="1">Belongs to the GHMP kinase family. GalK subfamily.</text>
</comment>